<keyword evidence="2" id="KW-0808">Transferase</keyword>
<feature type="transmembrane region" description="Helical" evidence="4">
    <location>
        <begin position="97"/>
        <end position="120"/>
    </location>
</feature>
<reference evidence="6" key="1">
    <citation type="submission" date="2021-05" db="EMBL/GenBank/DDBJ databases">
        <authorList>
            <person name="Stam R."/>
        </authorList>
    </citation>
    <scope>NUCLEOTIDE SEQUENCE</scope>
    <source>
        <strain evidence="6">CS162</strain>
    </source>
</reference>
<comment type="similarity">
    <text evidence="1">Belongs to the 1-acyl-sn-glycerol-3-phosphate acyltransferase family.</text>
</comment>
<accession>A0A8J2IAM8</accession>
<dbReference type="RefSeq" id="XP_043174786.1">
    <property type="nucleotide sequence ID" value="XM_043318851.1"/>
</dbReference>
<keyword evidence="4" id="KW-0812">Transmembrane</keyword>
<dbReference type="Proteomes" id="UP000676310">
    <property type="component" value="Unassembled WGS sequence"/>
</dbReference>
<sequence length="377" mass="43407">MTTKYSERQQQQSASAFDIAESHTEWDKECTSKLNNSDGERGRGVLQQTLRILPLALYLSVSIVVISLTQLIGVPLYVYSRAAYYSWMAMTKKHFGIVLTTMTYWWIPVEVVIYTDWIYLWWISYTASMHGHLFITLKESIKYVPLIGSAMKFYSFILLSRRWTVDKMRFKHRLDKLKIGYNGPSSASLTPMWLLIFPEGTNVSKNGRATSRKWADKQGIMDMRHCLLPRSTGLAFCLTELEGSVEYLYDCILAYGGIPSGYYGQDVLSLHGAYPQGRLPTSVNMHWRRFRLSDIPIHDEISFEKWLLARWREKDELLQYFQVNGRFAADTDVKAPLVGSSIETEVKPVIWFEWGQIFVPFALAILLVNVALKITSS</sequence>
<dbReference type="PANTHER" id="PTHR10983">
    <property type="entry name" value="1-ACYLGLYCEROL-3-PHOSPHATE ACYLTRANSFERASE-RELATED"/>
    <property type="match status" value="1"/>
</dbReference>
<dbReference type="PANTHER" id="PTHR10983:SF16">
    <property type="entry name" value="LYSOCARDIOLIPIN ACYLTRANSFERASE 1"/>
    <property type="match status" value="1"/>
</dbReference>
<keyword evidence="7" id="KW-1185">Reference proteome</keyword>
<dbReference type="GeneID" id="67011456"/>
<evidence type="ECO:0000256" key="2">
    <source>
        <dbReference type="ARBA" id="ARBA00022679"/>
    </source>
</evidence>
<feature type="domain" description="Phospholipid/glycerol acyltransferase" evidence="5">
    <location>
        <begin position="111"/>
        <end position="235"/>
    </location>
</feature>
<dbReference type="EMBL" id="CAJRGZ010000030">
    <property type="protein sequence ID" value="CAG5185048.1"/>
    <property type="molecule type" value="Genomic_DNA"/>
</dbReference>
<dbReference type="SMART" id="SM00563">
    <property type="entry name" value="PlsC"/>
    <property type="match status" value="1"/>
</dbReference>
<organism evidence="6 7">
    <name type="scientific">Alternaria atra</name>
    <dbReference type="NCBI Taxonomy" id="119953"/>
    <lineage>
        <taxon>Eukaryota</taxon>
        <taxon>Fungi</taxon>
        <taxon>Dikarya</taxon>
        <taxon>Ascomycota</taxon>
        <taxon>Pezizomycotina</taxon>
        <taxon>Dothideomycetes</taxon>
        <taxon>Pleosporomycetidae</taxon>
        <taxon>Pleosporales</taxon>
        <taxon>Pleosporineae</taxon>
        <taxon>Pleosporaceae</taxon>
        <taxon>Alternaria</taxon>
        <taxon>Alternaria sect. Ulocladioides</taxon>
    </lineage>
</organism>
<keyword evidence="4" id="KW-0472">Membrane</keyword>
<feature type="transmembrane region" description="Helical" evidence="4">
    <location>
        <begin position="354"/>
        <end position="372"/>
    </location>
</feature>
<name>A0A8J2IAM8_9PLEO</name>
<dbReference type="GO" id="GO:0036149">
    <property type="term" value="P:phosphatidylinositol acyl-chain remodeling"/>
    <property type="evidence" value="ECO:0007669"/>
    <property type="project" value="TreeGrafter"/>
</dbReference>
<proteinExistence type="inferred from homology"/>
<feature type="transmembrane region" description="Helical" evidence="4">
    <location>
        <begin position="55"/>
        <end position="77"/>
    </location>
</feature>
<dbReference type="Pfam" id="PF01553">
    <property type="entry name" value="Acyltransferase"/>
    <property type="match status" value="1"/>
</dbReference>
<dbReference type="GO" id="GO:0016746">
    <property type="term" value="F:acyltransferase activity"/>
    <property type="evidence" value="ECO:0007669"/>
    <property type="project" value="UniProtKB-KW"/>
</dbReference>
<feature type="transmembrane region" description="Helical" evidence="4">
    <location>
        <begin position="140"/>
        <end position="159"/>
    </location>
</feature>
<dbReference type="CDD" id="cd07990">
    <property type="entry name" value="LPLAT_LCLAT1-like"/>
    <property type="match status" value="1"/>
</dbReference>
<gene>
    <name evidence="6" type="ORF">ALTATR162_LOCUS11209</name>
</gene>
<dbReference type="InterPro" id="IPR002123">
    <property type="entry name" value="Plipid/glycerol_acylTrfase"/>
</dbReference>
<protein>
    <recommendedName>
        <fullName evidence="5">Phospholipid/glycerol acyltransferase domain-containing protein</fullName>
    </recommendedName>
</protein>
<keyword evidence="4" id="KW-1133">Transmembrane helix</keyword>
<keyword evidence="3" id="KW-0012">Acyltransferase</keyword>
<evidence type="ECO:0000256" key="1">
    <source>
        <dbReference type="ARBA" id="ARBA00008655"/>
    </source>
</evidence>
<evidence type="ECO:0000313" key="7">
    <source>
        <dbReference type="Proteomes" id="UP000676310"/>
    </source>
</evidence>
<dbReference type="GO" id="GO:0005783">
    <property type="term" value="C:endoplasmic reticulum"/>
    <property type="evidence" value="ECO:0007669"/>
    <property type="project" value="TreeGrafter"/>
</dbReference>
<comment type="caution">
    <text evidence="6">The sequence shown here is derived from an EMBL/GenBank/DDBJ whole genome shotgun (WGS) entry which is preliminary data.</text>
</comment>
<dbReference type="OrthoDB" id="189226at2759"/>
<evidence type="ECO:0000259" key="5">
    <source>
        <dbReference type="SMART" id="SM00563"/>
    </source>
</evidence>
<dbReference type="Pfam" id="PF16076">
    <property type="entry name" value="Acyltransf_C"/>
    <property type="match status" value="1"/>
</dbReference>
<evidence type="ECO:0000313" key="6">
    <source>
        <dbReference type="EMBL" id="CAG5185048.1"/>
    </source>
</evidence>
<evidence type="ECO:0000256" key="4">
    <source>
        <dbReference type="SAM" id="Phobius"/>
    </source>
</evidence>
<evidence type="ECO:0000256" key="3">
    <source>
        <dbReference type="ARBA" id="ARBA00023315"/>
    </source>
</evidence>
<dbReference type="InterPro" id="IPR032098">
    <property type="entry name" value="Acyltransf_C"/>
</dbReference>
<dbReference type="AlphaFoldDB" id="A0A8J2IAM8"/>